<gene>
    <name evidence="1" type="ORF">L1987_01436</name>
</gene>
<dbReference type="Proteomes" id="UP001056120">
    <property type="component" value="Linkage Group LG01"/>
</dbReference>
<keyword evidence="2" id="KW-1185">Reference proteome</keyword>
<name>A0ACB9K554_9ASTR</name>
<protein>
    <submittedName>
        <fullName evidence="1">Uncharacterized protein</fullName>
    </submittedName>
</protein>
<dbReference type="EMBL" id="CM042018">
    <property type="protein sequence ID" value="KAI3827363.1"/>
    <property type="molecule type" value="Genomic_DNA"/>
</dbReference>
<evidence type="ECO:0000313" key="1">
    <source>
        <dbReference type="EMBL" id="KAI3827363.1"/>
    </source>
</evidence>
<proteinExistence type="predicted"/>
<reference evidence="1 2" key="2">
    <citation type="journal article" date="2022" name="Mol. Ecol. Resour.">
        <title>The genomes of chicory, endive, great burdock and yacon provide insights into Asteraceae paleo-polyploidization history and plant inulin production.</title>
        <authorList>
            <person name="Fan W."/>
            <person name="Wang S."/>
            <person name="Wang H."/>
            <person name="Wang A."/>
            <person name="Jiang F."/>
            <person name="Liu H."/>
            <person name="Zhao H."/>
            <person name="Xu D."/>
            <person name="Zhang Y."/>
        </authorList>
    </citation>
    <scope>NUCLEOTIDE SEQUENCE [LARGE SCALE GENOMIC DNA]</scope>
    <source>
        <strain evidence="2">cv. Yunnan</strain>
        <tissue evidence="1">Leaves</tissue>
    </source>
</reference>
<evidence type="ECO:0000313" key="2">
    <source>
        <dbReference type="Proteomes" id="UP001056120"/>
    </source>
</evidence>
<comment type="caution">
    <text evidence="1">The sequence shown here is derived from an EMBL/GenBank/DDBJ whole genome shotgun (WGS) entry which is preliminary data.</text>
</comment>
<reference evidence="2" key="1">
    <citation type="journal article" date="2022" name="Mol. Ecol. Resour.">
        <title>The genomes of chicory, endive, great burdock and yacon provide insights into Asteraceae palaeo-polyploidization history and plant inulin production.</title>
        <authorList>
            <person name="Fan W."/>
            <person name="Wang S."/>
            <person name="Wang H."/>
            <person name="Wang A."/>
            <person name="Jiang F."/>
            <person name="Liu H."/>
            <person name="Zhao H."/>
            <person name="Xu D."/>
            <person name="Zhang Y."/>
        </authorList>
    </citation>
    <scope>NUCLEOTIDE SEQUENCE [LARGE SCALE GENOMIC DNA]</scope>
    <source>
        <strain evidence="2">cv. Yunnan</strain>
    </source>
</reference>
<organism evidence="1 2">
    <name type="scientific">Smallanthus sonchifolius</name>
    <dbReference type="NCBI Taxonomy" id="185202"/>
    <lineage>
        <taxon>Eukaryota</taxon>
        <taxon>Viridiplantae</taxon>
        <taxon>Streptophyta</taxon>
        <taxon>Embryophyta</taxon>
        <taxon>Tracheophyta</taxon>
        <taxon>Spermatophyta</taxon>
        <taxon>Magnoliopsida</taxon>
        <taxon>eudicotyledons</taxon>
        <taxon>Gunneridae</taxon>
        <taxon>Pentapetalae</taxon>
        <taxon>asterids</taxon>
        <taxon>campanulids</taxon>
        <taxon>Asterales</taxon>
        <taxon>Asteraceae</taxon>
        <taxon>Asteroideae</taxon>
        <taxon>Heliantheae alliance</taxon>
        <taxon>Millerieae</taxon>
        <taxon>Smallanthus</taxon>
    </lineage>
</organism>
<sequence length="103" mass="11932">MNLAEYSFHMAMLINTGKSDTEDRKVNTTILADINFDANFIVLKKQVTYRPVAENDNDHHALRSSELDPLRRQIIALFQCILCFANFYELSLMYSAILFIKLI</sequence>
<accession>A0ACB9K554</accession>